<proteinExistence type="predicted"/>
<name>A0A2W5TW08_CERSP</name>
<dbReference type="Pfam" id="PF13279">
    <property type="entry name" value="4HBT_2"/>
    <property type="match status" value="1"/>
</dbReference>
<sequence length="147" mass="16194">MMPNAIECGFAVAHPWLCDGMGHLSTRHYLGMFDDASYQLFAMLGYDAAAATTEGWGWADVRHELEYRHEIHPGAVLRITGEVRALGRSSITAGFSLIDRSEDRLCAVLTARTVCFDLHARKSRPLPTAIVARIEEIFEGVSARSAS</sequence>
<gene>
    <name evidence="1" type="ORF">DI533_20785</name>
</gene>
<reference evidence="1 2" key="1">
    <citation type="submission" date="2017-08" db="EMBL/GenBank/DDBJ databases">
        <title>Infants hospitalized years apart are colonized by the same room-sourced microbial strains.</title>
        <authorList>
            <person name="Brooks B."/>
            <person name="Olm M.R."/>
            <person name="Firek B.A."/>
            <person name="Baker R."/>
            <person name="Thomas B.C."/>
            <person name="Morowitz M.J."/>
            <person name="Banfield J.F."/>
        </authorList>
    </citation>
    <scope>NUCLEOTIDE SEQUENCE [LARGE SCALE GENOMIC DNA]</scope>
    <source>
        <strain evidence="1">S2_003_000_R2_11</strain>
    </source>
</reference>
<dbReference type="Proteomes" id="UP000248975">
    <property type="component" value="Unassembled WGS sequence"/>
</dbReference>
<dbReference type="EMBL" id="QFQS01000011">
    <property type="protein sequence ID" value="PZQ94943.1"/>
    <property type="molecule type" value="Genomic_DNA"/>
</dbReference>
<dbReference type="SUPFAM" id="SSF54637">
    <property type="entry name" value="Thioesterase/thiol ester dehydrase-isomerase"/>
    <property type="match status" value="1"/>
</dbReference>
<dbReference type="CDD" id="cd00586">
    <property type="entry name" value="4HBT"/>
    <property type="match status" value="1"/>
</dbReference>
<evidence type="ECO:0000313" key="1">
    <source>
        <dbReference type="EMBL" id="PZQ94943.1"/>
    </source>
</evidence>
<organism evidence="1 2">
    <name type="scientific">Cereibacter sphaeroides</name>
    <name type="common">Rhodobacter sphaeroides</name>
    <dbReference type="NCBI Taxonomy" id="1063"/>
    <lineage>
        <taxon>Bacteria</taxon>
        <taxon>Pseudomonadati</taxon>
        <taxon>Pseudomonadota</taxon>
        <taxon>Alphaproteobacteria</taxon>
        <taxon>Rhodobacterales</taxon>
        <taxon>Paracoccaceae</taxon>
        <taxon>Cereibacter</taxon>
    </lineage>
</organism>
<evidence type="ECO:0000313" key="2">
    <source>
        <dbReference type="Proteomes" id="UP000248975"/>
    </source>
</evidence>
<comment type="caution">
    <text evidence="1">The sequence shown here is derived from an EMBL/GenBank/DDBJ whole genome shotgun (WGS) entry which is preliminary data.</text>
</comment>
<dbReference type="InterPro" id="IPR029069">
    <property type="entry name" value="HotDog_dom_sf"/>
</dbReference>
<accession>A0A2W5TW08</accession>
<dbReference type="AlphaFoldDB" id="A0A2W5TW08"/>
<dbReference type="Gene3D" id="3.10.129.10">
    <property type="entry name" value="Hotdog Thioesterase"/>
    <property type="match status" value="1"/>
</dbReference>
<protein>
    <submittedName>
        <fullName evidence="1">Acyl-CoA thioesterase</fullName>
    </submittedName>
</protein>